<dbReference type="EMBL" id="KV417626">
    <property type="protein sequence ID" value="KZP13870.1"/>
    <property type="molecule type" value="Genomic_DNA"/>
</dbReference>
<reference evidence="2 3" key="1">
    <citation type="journal article" date="2016" name="Mol. Biol. Evol.">
        <title>Comparative Genomics of Early-Diverging Mushroom-Forming Fungi Provides Insights into the Origins of Lignocellulose Decay Capabilities.</title>
        <authorList>
            <person name="Nagy L.G."/>
            <person name="Riley R."/>
            <person name="Tritt A."/>
            <person name="Adam C."/>
            <person name="Daum C."/>
            <person name="Floudas D."/>
            <person name="Sun H."/>
            <person name="Yadav J.S."/>
            <person name="Pangilinan J."/>
            <person name="Larsson K.H."/>
            <person name="Matsuura K."/>
            <person name="Barry K."/>
            <person name="Labutti K."/>
            <person name="Kuo R."/>
            <person name="Ohm R.A."/>
            <person name="Bhattacharya S.S."/>
            <person name="Shirouzu T."/>
            <person name="Yoshinaga Y."/>
            <person name="Martin F.M."/>
            <person name="Grigoriev I.V."/>
            <person name="Hibbett D.S."/>
        </authorList>
    </citation>
    <scope>NUCLEOTIDE SEQUENCE [LARGE SCALE GENOMIC DNA]</scope>
    <source>
        <strain evidence="2 3">CBS 109695</strain>
    </source>
</reference>
<dbReference type="Proteomes" id="UP000076532">
    <property type="component" value="Unassembled WGS sequence"/>
</dbReference>
<gene>
    <name evidence="2" type="ORF">FIBSPDRAFT_121640</name>
</gene>
<name>A0A166CPG2_9AGAM</name>
<proteinExistence type="predicted"/>
<dbReference type="AlphaFoldDB" id="A0A166CPG2"/>
<feature type="compositionally biased region" description="Basic residues" evidence="1">
    <location>
        <begin position="101"/>
        <end position="110"/>
    </location>
</feature>
<keyword evidence="3" id="KW-1185">Reference proteome</keyword>
<evidence type="ECO:0000256" key="1">
    <source>
        <dbReference type="SAM" id="MobiDB-lite"/>
    </source>
</evidence>
<evidence type="ECO:0000313" key="3">
    <source>
        <dbReference type="Proteomes" id="UP000076532"/>
    </source>
</evidence>
<feature type="region of interest" description="Disordered" evidence="1">
    <location>
        <begin position="96"/>
        <end position="115"/>
    </location>
</feature>
<protein>
    <submittedName>
        <fullName evidence="2">Uncharacterized protein</fullName>
    </submittedName>
</protein>
<accession>A0A166CPG2</accession>
<sequence>MLGRMEHSCMRYTIPTCRRDSEDFHDAQDVSVHSTCRRTFASWEVSTSRISTVNHFFPRASLHIFHSRQHAHCYILMKPPSPQTHFWDHSERRDNNGVQRLHARSSRRGGHANGASHLHSSLVTFPCPSLLLRFAAQGENGAPCIRLADLILMRSAAASSKPHGADSAGVSLRVLLYQFGTRS</sequence>
<organism evidence="2 3">
    <name type="scientific">Athelia psychrophila</name>
    <dbReference type="NCBI Taxonomy" id="1759441"/>
    <lineage>
        <taxon>Eukaryota</taxon>
        <taxon>Fungi</taxon>
        <taxon>Dikarya</taxon>
        <taxon>Basidiomycota</taxon>
        <taxon>Agaricomycotina</taxon>
        <taxon>Agaricomycetes</taxon>
        <taxon>Agaricomycetidae</taxon>
        <taxon>Atheliales</taxon>
        <taxon>Atheliaceae</taxon>
        <taxon>Athelia</taxon>
    </lineage>
</organism>
<evidence type="ECO:0000313" key="2">
    <source>
        <dbReference type="EMBL" id="KZP13870.1"/>
    </source>
</evidence>